<dbReference type="PANTHER" id="PTHR43877">
    <property type="entry name" value="AMINOALKYLPHOSPHONATE N-ACETYLTRANSFERASE-RELATED-RELATED"/>
    <property type="match status" value="1"/>
</dbReference>
<dbReference type="AlphaFoldDB" id="A0A941I6Z1"/>
<dbReference type="EMBL" id="JAGSPN010000002">
    <property type="protein sequence ID" value="MBR7781343.1"/>
    <property type="molecule type" value="Genomic_DNA"/>
</dbReference>
<evidence type="ECO:0000256" key="1">
    <source>
        <dbReference type="ARBA" id="ARBA00022679"/>
    </source>
</evidence>
<dbReference type="InterPro" id="IPR000182">
    <property type="entry name" value="GNAT_dom"/>
</dbReference>
<dbReference type="Pfam" id="PF00583">
    <property type="entry name" value="Acetyltransf_1"/>
    <property type="match status" value="1"/>
</dbReference>
<dbReference type="Gene3D" id="3.40.630.30">
    <property type="match status" value="1"/>
</dbReference>
<dbReference type="InterPro" id="IPR016181">
    <property type="entry name" value="Acyl_CoA_acyltransferase"/>
</dbReference>
<proteinExistence type="predicted"/>
<dbReference type="PROSITE" id="PS51186">
    <property type="entry name" value="GNAT"/>
    <property type="match status" value="1"/>
</dbReference>
<feature type="domain" description="N-acetyltransferase" evidence="3">
    <location>
        <begin position="1"/>
        <end position="160"/>
    </location>
</feature>
<dbReference type="Proteomes" id="UP000680067">
    <property type="component" value="Unassembled WGS sequence"/>
</dbReference>
<sequence>MKIRSALPQDAEAILALNADSVHLLSAMDAARLAHLQQEAAWHQVVELGERVVGFVLAFREGADYDSLNYQWFAARYPQFLYIDRIVIGEEVRGLGVGGMLYERVLAFARETGAPSLTCEYDVDPPNPVSEKFHHGFGFEEVGRQRLPNGKSVSLQAMKVG</sequence>
<dbReference type="RefSeq" id="WP_212686708.1">
    <property type="nucleotide sequence ID" value="NZ_JAGSPN010000002.1"/>
</dbReference>
<reference evidence="4" key="1">
    <citation type="submission" date="2021-04" db="EMBL/GenBank/DDBJ databases">
        <title>novel species isolated from subtropical streams in China.</title>
        <authorList>
            <person name="Lu H."/>
        </authorList>
    </citation>
    <scope>NUCLEOTIDE SEQUENCE</scope>
    <source>
        <strain evidence="4">LFS511W</strain>
    </source>
</reference>
<organism evidence="4 5">
    <name type="scientific">Undibacterium luofuense</name>
    <dbReference type="NCBI Taxonomy" id="2828733"/>
    <lineage>
        <taxon>Bacteria</taxon>
        <taxon>Pseudomonadati</taxon>
        <taxon>Pseudomonadota</taxon>
        <taxon>Betaproteobacteria</taxon>
        <taxon>Burkholderiales</taxon>
        <taxon>Oxalobacteraceae</taxon>
        <taxon>Undibacterium</taxon>
    </lineage>
</organism>
<dbReference type="SUPFAM" id="SSF55729">
    <property type="entry name" value="Acyl-CoA N-acyltransferases (Nat)"/>
    <property type="match status" value="1"/>
</dbReference>
<evidence type="ECO:0000259" key="3">
    <source>
        <dbReference type="PROSITE" id="PS51186"/>
    </source>
</evidence>
<dbReference type="EC" id="2.3.1.-" evidence="4"/>
<protein>
    <submittedName>
        <fullName evidence="4">GNAT family N-acetyltransferase</fullName>
        <ecNumber evidence="4">2.3.1.-</ecNumber>
    </submittedName>
</protein>
<dbReference type="InterPro" id="IPR050832">
    <property type="entry name" value="Bact_Acetyltransf"/>
</dbReference>
<evidence type="ECO:0000313" key="4">
    <source>
        <dbReference type="EMBL" id="MBR7781343.1"/>
    </source>
</evidence>
<keyword evidence="1 4" id="KW-0808">Transferase</keyword>
<dbReference type="CDD" id="cd04301">
    <property type="entry name" value="NAT_SF"/>
    <property type="match status" value="1"/>
</dbReference>
<dbReference type="InterPro" id="IPR016890">
    <property type="entry name" value="UCP028520"/>
</dbReference>
<dbReference type="GO" id="GO:0016747">
    <property type="term" value="F:acyltransferase activity, transferring groups other than amino-acyl groups"/>
    <property type="evidence" value="ECO:0007669"/>
    <property type="project" value="InterPro"/>
</dbReference>
<name>A0A941I6Z1_9BURK</name>
<keyword evidence="5" id="KW-1185">Reference proteome</keyword>
<dbReference type="PANTHER" id="PTHR43877:SF2">
    <property type="entry name" value="AMINOALKYLPHOSPHONATE N-ACETYLTRANSFERASE-RELATED"/>
    <property type="match status" value="1"/>
</dbReference>
<evidence type="ECO:0000313" key="5">
    <source>
        <dbReference type="Proteomes" id="UP000680067"/>
    </source>
</evidence>
<comment type="caution">
    <text evidence="4">The sequence shown here is derived from an EMBL/GenBank/DDBJ whole genome shotgun (WGS) entry which is preliminary data.</text>
</comment>
<keyword evidence="2 4" id="KW-0012">Acyltransferase</keyword>
<evidence type="ECO:0000256" key="2">
    <source>
        <dbReference type="ARBA" id="ARBA00023315"/>
    </source>
</evidence>
<accession>A0A941I6Z1</accession>
<dbReference type="PIRSF" id="PIRSF028520">
    <property type="entry name" value="UCP028520"/>
    <property type="match status" value="1"/>
</dbReference>
<gene>
    <name evidence="4" type="ORF">KDM89_04240</name>
</gene>